<evidence type="ECO:0000259" key="1">
    <source>
        <dbReference type="Pfam" id="PF02517"/>
    </source>
</evidence>
<evidence type="ECO:0000313" key="2">
    <source>
        <dbReference type="EMBL" id="UOE17840.1"/>
    </source>
</evidence>
<dbReference type="RefSeq" id="WP_068688898.1">
    <property type="nucleotide sequence ID" value="NZ_CP063196.1"/>
</dbReference>
<keyword evidence="2" id="KW-0645">Protease</keyword>
<dbReference type="GO" id="GO:0004175">
    <property type="term" value="F:endopeptidase activity"/>
    <property type="evidence" value="ECO:0007669"/>
    <property type="project" value="UniProtKB-ARBA"/>
</dbReference>
<accession>A0A399G4R7</accession>
<name>A0A399G4R7_9ACTN</name>
<dbReference type="InterPro" id="IPR003675">
    <property type="entry name" value="Rce1/LyrA-like_dom"/>
</dbReference>
<evidence type="ECO:0000313" key="3">
    <source>
        <dbReference type="Proteomes" id="UP000265719"/>
    </source>
</evidence>
<keyword evidence="2" id="KW-0482">Metalloprotease</keyword>
<proteinExistence type="predicted"/>
<gene>
    <name evidence="2" type="ORF">NI17_013190</name>
</gene>
<dbReference type="EMBL" id="CP063196">
    <property type="protein sequence ID" value="UOE17840.1"/>
    <property type="molecule type" value="Genomic_DNA"/>
</dbReference>
<keyword evidence="3" id="KW-1185">Reference proteome</keyword>
<protein>
    <submittedName>
        <fullName evidence="2">CPBP family intramembrane metalloprotease</fullName>
    </submittedName>
</protein>
<dbReference type="Pfam" id="PF02517">
    <property type="entry name" value="Rce1-like"/>
    <property type="match status" value="1"/>
</dbReference>
<dbReference type="AlphaFoldDB" id="A0A399G4R7"/>
<dbReference type="KEGG" id="thao:NI17_013190"/>
<dbReference type="GO" id="GO:0080120">
    <property type="term" value="P:CAAX-box protein maturation"/>
    <property type="evidence" value="ECO:0007669"/>
    <property type="project" value="UniProtKB-ARBA"/>
</dbReference>
<reference evidence="2" key="1">
    <citation type="submission" date="2020-10" db="EMBL/GenBank/DDBJ databases">
        <title>De novo genome project of the cellulose decomposer Thermobifida halotolerans type strain.</title>
        <authorList>
            <person name="Nagy I."/>
            <person name="Horvath B."/>
            <person name="Kukolya J."/>
            <person name="Nagy I."/>
            <person name="Orsini M."/>
        </authorList>
    </citation>
    <scope>NUCLEOTIDE SEQUENCE</scope>
    <source>
        <strain evidence="2">DSM 44931</strain>
    </source>
</reference>
<keyword evidence="2" id="KW-0378">Hydrolase</keyword>
<feature type="domain" description="CAAX prenyl protease 2/Lysostaphin resistance protein A-like" evidence="1">
    <location>
        <begin position="126"/>
        <end position="226"/>
    </location>
</feature>
<organism evidence="2 3">
    <name type="scientific">Thermobifida halotolerans</name>
    <dbReference type="NCBI Taxonomy" id="483545"/>
    <lineage>
        <taxon>Bacteria</taxon>
        <taxon>Bacillati</taxon>
        <taxon>Actinomycetota</taxon>
        <taxon>Actinomycetes</taxon>
        <taxon>Streptosporangiales</taxon>
        <taxon>Nocardiopsidaceae</taxon>
        <taxon>Thermobifida</taxon>
    </lineage>
</organism>
<dbReference type="Proteomes" id="UP000265719">
    <property type="component" value="Chromosome"/>
</dbReference>
<dbReference type="GO" id="GO:0008237">
    <property type="term" value="F:metallopeptidase activity"/>
    <property type="evidence" value="ECO:0007669"/>
    <property type="project" value="UniProtKB-KW"/>
</dbReference>
<sequence>MALLLAVLSPLVLVAGRGRPGTARALSVAAVLLLVSRVCRNLPRVGVFAGLEWNWQGRLLDPAWVSILFSVLRNWARREAGLRLETEPGSLRRTLTFTAAAFTAAFVLVLFTSASDGTGHVSAERLLFDSAIPNLTEELIWRGAMLAVLDRALGTPWRFFGARVGWGLVLTSVGFGLGHGLAVEASGAAFDPGAVLLTGSAGLALGWVRAVTGSVWPAFVVHCAPNSACSRPSRSGAPCRCGPRPLLSPVSGPRLRCRCGRGRVRGRPGR</sequence>